<dbReference type="EMBL" id="GG666491">
    <property type="protein sequence ID" value="EEN63400.1"/>
    <property type="molecule type" value="Genomic_DNA"/>
</dbReference>
<feature type="domain" description="Menorin-like" evidence="2">
    <location>
        <begin position="5"/>
        <end position="244"/>
    </location>
</feature>
<dbReference type="AlphaFoldDB" id="C3Y8G3"/>
<dbReference type="PANTHER" id="PTHR21184">
    <property type="entry name" value="MENORIN (DENDRITIC BRANCHING PROTEIN)"/>
    <property type="match status" value="1"/>
</dbReference>
<gene>
    <name evidence="3" type="ORF">BRAFLDRAFT_205106</name>
</gene>
<dbReference type="InterPro" id="IPR019356">
    <property type="entry name" value="Menorin_dom"/>
</dbReference>
<reference evidence="3" key="1">
    <citation type="journal article" date="2008" name="Nature">
        <title>The amphioxus genome and the evolution of the chordate karyotype.</title>
        <authorList>
            <consortium name="US DOE Joint Genome Institute (JGI-PGF)"/>
            <person name="Putnam N.H."/>
            <person name="Butts T."/>
            <person name="Ferrier D.E.K."/>
            <person name="Furlong R.F."/>
            <person name="Hellsten U."/>
            <person name="Kawashima T."/>
            <person name="Robinson-Rechavi M."/>
            <person name="Shoguchi E."/>
            <person name="Terry A."/>
            <person name="Yu J.-K."/>
            <person name="Benito-Gutierrez E.L."/>
            <person name="Dubchak I."/>
            <person name="Garcia-Fernandez J."/>
            <person name="Gibson-Brown J.J."/>
            <person name="Grigoriev I.V."/>
            <person name="Horton A.C."/>
            <person name="de Jong P.J."/>
            <person name="Jurka J."/>
            <person name="Kapitonov V.V."/>
            <person name="Kohara Y."/>
            <person name="Kuroki Y."/>
            <person name="Lindquist E."/>
            <person name="Lucas S."/>
            <person name="Osoegawa K."/>
            <person name="Pennacchio L.A."/>
            <person name="Salamov A.A."/>
            <person name="Satou Y."/>
            <person name="Sauka-Spengler T."/>
            <person name="Schmutz J."/>
            <person name="Shin-I T."/>
            <person name="Toyoda A."/>
            <person name="Bronner-Fraser M."/>
            <person name="Fujiyama A."/>
            <person name="Holland L.Z."/>
            <person name="Holland P.W.H."/>
            <person name="Satoh N."/>
            <person name="Rokhsar D.S."/>
        </authorList>
    </citation>
    <scope>NUCLEOTIDE SEQUENCE [LARGE SCALE GENOMIC DNA]</scope>
    <source>
        <strain evidence="3">S238N-H82</strain>
        <tissue evidence="3">Testes</tissue>
    </source>
</reference>
<dbReference type="STRING" id="7739.C3Y8G3"/>
<feature type="non-terminal residue" evidence="3">
    <location>
        <position position="1"/>
    </location>
</feature>
<comment type="similarity">
    <text evidence="1">Belongs to the menorin family.</text>
</comment>
<dbReference type="PANTHER" id="PTHR21184:SF6">
    <property type="entry name" value="CONSERVED PLASMA MEMBRANE PROTEIN"/>
    <property type="match status" value="1"/>
</dbReference>
<protein>
    <recommendedName>
        <fullName evidence="2">Menorin-like domain-containing protein</fullName>
    </recommendedName>
</protein>
<dbReference type="eggNOG" id="KOG3748">
    <property type="taxonomic scope" value="Eukaryota"/>
</dbReference>
<evidence type="ECO:0000313" key="3">
    <source>
        <dbReference type="EMBL" id="EEN63400.1"/>
    </source>
</evidence>
<dbReference type="Pfam" id="PF10223">
    <property type="entry name" value="Menorin_N"/>
    <property type="match status" value="1"/>
</dbReference>
<accession>C3Y8G3</accession>
<name>C3Y8G3_BRAFL</name>
<dbReference type="InParanoid" id="C3Y8G3"/>
<evidence type="ECO:0000259" key="2">
    <source>
        <dbReference type="Pfam" id="PF10223"/>
    </source>
</evidence>
<sequence length="253" mass="28580">VGSHDALEVTWSHAVNSQELLAEAVTGDTLMLEVDVTLRGFGTPAQTDVPVAAHPPVVDSDVTVEEWLEVVLKTDKGVKLDFKSLEVVAPTLRILHSHRHHITRPLWLNADILRGPNAAQGEYQTFIPAAEFLSTVNQHFPNCTLSLGWNTGFYHDRENEGYTREMVEEMHAVTKDLRQPVTFPVRTSLIGQSLDNLKWLLDQSERYSLTLWTSKGDAHRLYDIVRLRKAVSPSRIYYDFPKQVVNEILSDAL</sequence>
<organism>
    <name type="scientific">Branchiostoma floridae</name>
    <name type="common">Florida lancelet</name>
    <name type="synonym">Amphioxus</name>
    <dbReference type="NCBI Taxonomy" id="7739"/>
    <lineage>
        <taxon>Eukaryota</taxon>
        <taxon>Metazoa</taxon>
        <taxon>Chordata</taxon>
        <taxon>Cephalochordata</taxon>
        <taxon>Leptocardii</taxon>
        <taxon>Amphioxiformes</taxon>
        <taxon>Branchiostomatidae</taxon>
        <taxon>Branchiostoma</taxon>
    </lineage>
</organism>
<proteinExistence type="inferred from homology"/>
<evidence type="ECO:0000256" key="1">
    <source>
        <dbReference type="ARBA" id="ARBA00044953"/>
    </source>
</evidence>